<dbReference type="SMART" id="SM00360">
    <property type="entry name" value="RRM"/>
    <property type="match status" value="1"/>
</dbReference>
<dbReference type="Gene3D" id="3.30.70.330">
    <property type="match status" value="2"/>
</dbReference>
<dbReference type="EMBL" id="JAHRIO010080551">
    <property type="protein sequence ID" value="MEQ2184647.1"/>
    <property type="molecule type" value="Genomic_DNA"/>
</dbReference>
<evidence type="ECO:0000313" key="4">
    <source>
        <dbReference type="EMBL" id="MEQ2184647.1"/>
    </source>
</evidence>
<proteinExistence type="predicted"/>
<dbReference type="InterPro" id="IPR012677">
    <property type="entry name" value="Nucleotide-bd_a/b_plait_sf"/>
</dbReference>
<protein>
    <recommendedName>
        <fullName evidence="3">RRM domain-containing protein</fullName>
    </recommendedName>
</protein>
<dbReference type="PROSITE" id="PS50102">
    <property type="entry name" value="RRM"/>
    <property type="match status" value="1"/>
</dbReference>
<reference evidence="4 5" key="1">
    <citation type="submission" date="2021-06" db="EMBL/GenBank/DDBJ databases">
        <authorList>
            <person name="Palmer J.M."/>
        </authorList>
    </citation>
    <scope>NUCLEOTIDE SEQUENCE [LARGE SCALE GENOMIC DNA]</scope>
    <source>
        <strain evidence="4 5">GA_2019</strain>
        <tissue evidence="4">Muscle</tissue>
    </source>
</reference>
<feature type="domain" description="RRM" evidence="3">
    <location>
        <begin position="21"/>
        <end position="136"/>
    </location>
</feature>
<evidence type="ECO:0000259" key="3">
    <source>
        <dbReference type="PROSITE" id="PS50102"/>
    </source>
</evidence>
<dbReference type="InterPro" id="IPR035979">
    <property type="entry name" value="RBD_domain_sf"/>
</dbReference>
<keyword evidence="5" id="KW-1185">Reference proteome</keyword>
<dbReference type="Proteomes" id="UP001476798">
    <property type="component" value="Unassembled WGS sequence"/>
</dbReference>
<accession>A0ABV0PMS7</accession>
<keyword evidence="1 2" id="KW-0694">RNA-binding</keyword>
<evidence type="ECO:0000256" key="2">
    <source>
        <dbReference type="PROSITE-ProRule" id="PRU00176"/>
    </source>
</evidence>
<dbReference type="SUPFAM" id="SSF54928">
    <property type="entry name" value="RNA-binding domain, RBD"/>
    <property type="match status" value="1"/>
</dbReference>
<comment type="caution">
    <text evidence="4">The sequence shown here is derived from an EMBL/GenBank/DDBJ whole genome shotgun (WGS) entry which is preliminary data.</text>
</comment>
<evidence type="ECO:0000313" key="5">
    <source>
        <dbReference type="Proteomes" id="UP001476798"/>
    </source>
</evidence>
<dbReference type="Pfam" id="PF00076">
    <property type="entry name" value="RRM_1"/>
    <property type="match status" value="1"/>
</dbReference>
<feature type="non-terminal residue" evidence="4">
    <location>
        <position position="1"/>
    </location>
</feature>
<evidence type="ECO:0000256" key="1">
    <source>
        <dbReference type="ARBA" id="ARBA00022884"/>
    </source>
</evidence>
<gene>
    <name evidence="4" type="ORF">GOODEAATRI_010166</name>
</gene>
<sequence>CNNNEIRPGKHIGVCISVANNRLFVGSIPKSKTKEQIVEEFAKVTEGLNDVILYHQPDDKKKNRGFCFLEYEDHKTAAQARRRLMSGKVKVWGNVVTVEWADPIEDPDPEVMAKALAELNGKELEGEHIEIVFAKPPDQKRKERKAQRQAAKTQMYDEYYYYGPPHMPPPTRGRGRGGRGGYSYPPDYYSYEDYYDYYGYDYHNYRGGYDDPYYGYDDFQVSVRGRGARGGLRGGVSQTRGRGVMTPRGRLGLNHRGGIGAIRGK</sequence>
<dbReference type="PANTHER" id="PTHR21245">
    <property type="entry name" value="HETEROGENEOUS NUCLEAR RIBONUCLEOPROTEIN"/>
    <property type="match status" value="1"/>
</dbReference>
<name>A0ABV0PMS7_9TELE</name>
<dbReference type="InterPro" id="IPR000504">
    <property type="entry name" value="RRM_dom"/>
</dbReference>
<organism evidence="4 5">
    <name type="scientific">Goodea atripinnis</name>
    <dbReference type="NCBI Taxonomy" id="208336"/>
    <lineage>
        <taxon>Eukaryota</taxon>
        <taxon>Metazoa</taxon>
        <taxon>Chordata</taxon>
        <taxon>Craniata</taxon>
        <taxon>Vertebrata</taxon>
        <taxon>Euteleostomi</taxon>
        <taxon>Actinopterygii</taxon>
        <taxon>Neopterygii</taxon>
        <taxon>Teleostei</taxon>
        <taxon>Neoteleostei</taxon>
        <taxon>Acanthomorphata</taxon>
        <taxon>Ovalentaria</taxon>
        <taxon>Atherinomorphae</taxon>
        <taxon>Cyprinodontiformes</taxon>
        <taxon>Goodeidae</taxon>
        <taxon>Goodea</taxon>
    </lineage>
</organism>